<accession>A0ABS1IWB0</accession>
<sequence length="66" mass="7663">MKSYWDSLSKNEQIDLAKRAKSSPGYLRLIFNGYKKAGYLLAQRIEKETKGIITRATLRPDIYPKQ</sequence>
<comment type="caution">
    <text evidence="1">The sequence shown here is derived from an EMBL/GenBank/DDBJ whole genome shotgun (WGS) entry which is preliminary data.</text>
</comment>
<dbReference type="Proteomes" id="UP001296921">
    <property type="component" value="Unassembled WGS sequence"/>
</dbReference>
<name>A0ABS1IWB0_9GAMM</name>
<organism evidence="1 2">
    <name type="scientific">Limnobaculum allomyrinae</name>
    <dbReference type="NCBI Taxonomy" id="2791986"/>
    <lineage>
        <taxon>Bacteria</taxon>
        <taxon>Pseudomonadati</taxon>
        <taxon>Pseudomonadota</taxon>
        <taxon>Gammaproteobacteria</taxon>
        <taxon>Enterobacterales</taxon>
        <taxon>Budviciaceae</taxon>
        <taxon>Limnobaculum</taxon>
    </lineage>
</organism>
<dbReference type="EMBL" id="JADRCR010000027">
    <property type="protein sequence ID" value="MBK5146034.1"/>
    <property type="molecule type" value="Genomic_DNA"/>
</dbReference>
<dbReference type="RefSeq" id="WP_218468815.1">
    <property type="nucleotide sequence ID" value="NZ_JADRCR010000027.1"/>
</dbReference>
<reference evidence="1 2" key="1">
    <citation type="submission" date="2020-11" db="EMBL/GenBank/DDBJ databases">
        <title>Insectihabitans protaetiae gen. nov. sp. nov. and Insectihabitans allomyrinae sp. nov., isolated from larvae of Protaetia brevitarsis seulensis and Allomyrina dichotoma, respectively.</title>
        <authorList>
            <person name="Lee S.D."/>
            <person name="Byeon Y.-S."/>
            <person name="Kim S.-M."/>
            <person name="Yang H.L."/>
            <person name="Kim I.S."/>
        </authorList>
    </citation>
    <scope>NUCLEOTIDE SEQUENCE [LARGE SCALE GENOMIC DNA]</scope>
    <source>
        <strain evidence="1 2">BWR-B9</strain>
    </source>
</reference>
<evidence type="ECO:0000313" key="1">
    <source>
        <dbReference type="EMBL" id="MBK5146034.1"/>
    </source>
</evidence>
<gene>
    <name evidence="1" type="ORF">I2494_20425</name>
</gene>
<protein>
    <submittedName>
        <fullName evidence="1">Transcriptional regulator</fullName>
    </submittedName>
</protein>
<proteinExistence type="predicted"/>
<evidence type="ECO:0000313" key="2">
    <source>
        <dbReference type="Proteomes" id="UP001296921"/>
    </source>
</evidence>
<keyword evidence="2" id="KW-1185">Reference proteome</keyword>